<keyword evidence="12" id="KW-1185">Reference proteome</keyword>
<dbReference type="InterPro" id="IPR036621">
    <property type="entry name" value="Anticodon-bd_dom_sf"/>
</dbReference>
<proteinExistence type="inferred from homology"/>
<evidence type="ECO:0000256" key="1">
    <source>
        <dbReference type="ARBA" id="ARBA00008226"/>
    </source>
</evidence>
<dbReference type="SUPFAM" id="SSF55681">
    <property type="entry name" value="Class II aaRS and biotin synthetases"/>
    <property type="match status" value="1"/>
</dbReference>
<comment type="catalytic activity">
    <reaction evidence="9">
        <text>tRNA(Pro) + L-proline + ATP = L-prolyl-tRNA(Pro) + AMP + diphosphate</text>
        <dbReference type="Rhea" id="RHEA:14305"/>
        <dbReference type="Rhea" id="RHEA-COMP:9700"/>
        <dbReference type="Rhea" id="RHEA-COMP:9702"/>
        <dbReference type="ChEBI" id="CHEBI:30616"/>
        <dbReference type="ChEBI" id="CHEBI:33019"/>
        <dbReference type="ChEBI" id="CHEBI:60039"/>
        <dbReference type="ChEBI" id="CHEBI:78442"/>
        <dbReference type="ChEBI" id="CHEBI:78532"/>
        <dbReference type="ChEBI" id="CHEBI:456215"/>
        <dbReference type="EC" id="6.1.1.15"/>
    </reaction>
</comment>
<dbReference type="GO" id="GO:0005524">
    <property type="term" value="F:ATP binding"/>
    <property type="evidence" value="ECO:0007669"/>
    <property type="project" value="UniProtKB-KW"/>
</dbReference>
<dbReference type="GO" id="GO:0005739">
    <property type="term" value="C:mitochondrion"/>
    <property type="evidence" value="ECO:0007669"/>
    <property type="project" value="TreeGrafter"/>
</dbReference>
<dbReference type="GO" id="GO:0004827">
    <property type="term" value="F:proline-tRNA ligase activity"/>
    <property type="evidence" value="ECO:0007669"/>
    <property type="project" value="UniProtKB-EC"/>
</dbReference>
<evidence type="ECO:0000256" key="4">
    <source>
        <dbReference type="ARBA" id="ARBA00022741"/>
    </source>
</evidence>
<dbReference type="GO" id="GO:0006433">
    <property type="term" value="P:prolyl-tRNA aminoacylation"/>
    <property type="evidence" value="ECO:0007669"/>
    <property type="project" value="InterPro"/>
</dbReference>
<dbReference type="OMA" id="NCDYAAN"/>
<evidence type="ECO:0000313" key="11">
    <source>
        <dbReference type="EMBL" id="SCV99766.1"/>
    </source>
</evidence>
<dbReference type="EC" id="6.1.1.15" evidence="2"/>
<keyword evidence="3" id="KW-0436">Ligase</keyword>
<dbReference type="InterPro" id="IPR045864">
    <property type="entry name" value="aa-tRNA-synth_II/BPL/LPL"/>
</dbReference>
<comment type="similarity">
    <text evidence="1">Belongs to the class-II aminoacyl-tRNA synthetase family.</text>
</comment>
<dbReference type="Pfam" id="PF00587">
    <property type="entry name" value="tRNA-synt_2b"/>
    <property type="match status" value="1"/>
</dbReference>
<keyword evidence="5" id="KW-0067">ATP-binding</keyword>
<sequence length="568" mass="64888">MIKFNTRSFVRYVHVYQAKKLSKGVIESAATHDLLQWLGFVKQTQSGLVHWLPMGLRTLNKITHVIKYRMNTYGRAHEVSLSTLSPRALWLRTGRWGNSELFKLKDSKGAEYCLAPTCEEEITSLIGAYVSSYKDLPLLAYQVTRKYRDERRPRGGLLRGREFLMKDGYSFDVTKESAIETFNRMNKCYDLIFQDLRVPFVSAWADSGDIGGDMSKEYHYLHETGEDVLMKCTSCESVSNVETCNSYPVKEGEHGGDVDVRYALNKERDTLLCLYYPKGRTLNWNHVKGIMDDDIDLALRETSNDKILEIFSEKYPEDEAMFASVIRVMDCRLNSHSNFPDFPLKQYLKSNFAQLTGESLVDAVHQEICGECKEGSLEAAKSIEVGHTFYLGTKYSERLDGKFMTKDNNEQLMEMGCYGIGVSRLVGAIAQVTRDEKGLRWPKSSAPYEISLCAAQFDSKVEEARDLLSSHADELWIDARDKVSLGRKISQSHCLGIPLCVIVGNKHWPHVEIEVRGRRVSDQWHAKYNQLAQEYQWTMLPASNDAFEKHRVHKNHLSDVAAILLTDM</sequence>
<feature type="domain" description="Aminoacyl-transfer RNA synthetases class-II family profile" evidence="10">
    <location>
        <begin position="55"/>
        <end position="442"/>
    </location>
</feature>
<gene>
    <name evidence="11" type="ORF">LAFE_0B02036G</name>
</gene>
<evidence type="ECO:0000256" key="7">
    <source>
        <dbReference type="ARBA" id="ARBA00023146"/>
    </source>
</evidence>
<dbReference type="PANTHER" id="PTHR42753:SF2">
    <property type="entry name" value="PROLINE--TRNA LIGASE"/>
    <property type="match status" value="1"/>
</dbReference>
<dbReference type="InterPro" id="IPR002314">
    <property type="entry name" value="aa-tRNA-synt_IIb"/>
</dbReference>
<dbReference type="STRING" id="4955.A0A1G4M7F3"/>
<dbReference type="PROSITE" id="PS50862">
    <property type="entry name" value="AA_TRNA_LIGASE_II"/>
    <property type="match status" value="1"/>
</dbReference>
<dbReference type="InterPro" id="IPR006195">
    <property type="entry name" value="aa-tRNA-synth_II"/>
</dbReference>
<dbReference type="InterPro" id="IPR002316">
    <property type="entry name" value="Pro-tRNA-ligase_IIa"/>
</dbReference>
<accession>A0A1G4M7F3</accession>
<organism evidence="11 12">
    <name type="scientific">Lachancea fermentati</name>
    <name type="common">Zygosaccharomyces fermentati</name>
    <dbReference type="NCBI Taxonomy" id="4955"/>
    <lineage>
        <taxon>Eukaryota</taxon>
        <taxon>Fungi</taxon>
        <taxon>Dikarya</taxon>
        <taxon>Ascomycota</taxon>
        <taxon>Saccharomycotina</taxon>
        <taxon>Saccharomycetes</taxon>
        <taxon>Saccharomycetales</taxon>
        <taxon>Saccharomycetaceae</taxon>
        <taxon>Lachancea</taxon>
    </lineage>
</organism>
<dbReference type="OrthoDB" id="10267474at2759"/>
<protein>
    <recommendedName>
        <fullName evidence="2">proline--tRNA ligase</fullName>
        <ecNumber evidence="2">6.1.1.15</ecNumber>
    </recommendedName>
    <alternativeName>
        <fullName evidence="8">Prolyl-tRNA synthetase</fullName>
    </alternativeName>
</protein>
<dbReference type="SUPFAM" id="SSF52954">
    <property type="entry name" value="Class II aaRS ABD-related"/>
    <property type="match status" value="1"/>
</dbReference>
<dbReference type="Gene3D" id="3.40.50.800">
    <property type="entry name" value="Anticodon-binding domain"/>
    <property type="match status" value="1"/>
</dbReference>
<evidence type="ECO:0000256" key="9">
    <source>
        <dbReference type="ARBA" id="ARBA00047671"/>
    </source>
</evidence>
<keyword evidence="4" id="KW-0547">Nucleotide-binding</keyword>
<dbReference type="InterPro" id="IPR050062">
    <property type="entry name" value="Pro-tRNA_synthetase"/>
</dbReference>
<dbReference type="PANTHER" id="PTHR42753">
    <property type="entry name" value="MITOCHONDRIAL RIBOSOME PROTEIN L39/PROLYL-TRNA LIGASE FAMILY MEMBER"/>
    <property type="match status" value="1"/>
</dbReference>
<reference evidence="12" key="1">
    <citation type="submission" date="2016-03" db="EMBL/GenBank/DDBJ databases">
        <authorList>
            <person name="Devillers H."/>
        </authorList>
    </citation>
    <scope>NUCLEOTIDE SEQUENCE [LARGE SCALE GENOMIC DNA]</scope>
</reference>
<keyword evidence="6" id="KW-0648">Protein biosynthesis</keyword>
<dbReference type="Gene3D" id="3.30.930.10">
    <property type="entry name" value="Bira Bifunctional Protein, Domain 2"/>
    <property type="match status" value="2"/>
</dbReference>
<evidence type="ECO:0000256" key="5">
    <source>
        <dbReference type="ARBA" id="ARBA00022840"/>
    </source>
</evidence>
<evidence type="ECO:0000256" key="2">
    <source>
        <dbReference type="ARBA" id="ARBA00012831"/>
    </source>
</evidence>
<dbReference type="NCBIfam" id="TIGR00409">
    <property type="entry name" value="proS_fam_II"/>
    <property type="match status" value="1"/>
</dbReference>
<keyword evidence="7" id="KW-0030">Aminoacyl-tRNA synthetase</keyword>
<evidence type="ECO:0000256" key="8">
    <source>
        <dbReference type="ARBA" id="ARBA00029731"/>
    </source>
</evidence>
<dbReference type="AlphaFoldDB" id="A0A1G4M7F3"/>
<dbReference type="InterPro" id="IPR004500">
    <property type="entry name" value="Pro-tRNA-synth_IIa_bac-type"/>
</dbReference>
<dbReference type="Proteomes" id="UP000190831">
    <property type="component" value="Chromosome B"/>
</dbReference>
<evidence type="ECO:0000313" key="12">
    <source>
        <dbReference type="Proteomes" id="UP000190831"/>
    </source>
</evidence>
<dbReference type="PRINTS" id="PR01046">
    <property type="entry name" value="TRNASYNTHPRO"/>
</dbReference>
<evidence type="ECO:0000256" key="6">
    <source>
        <dbReference type="ARBA" id="ARBA00022917"/>
    </source>
</evidence>
<evidence type="ECO:0000256" key="3">
    <source>
        <dbReference type="ARBA" id="ARBA00022598"/>
    </source>
</evidence>
<name>A0A1G4M7F3_LACFM</name>
<dbReference type="EMBL" id="LT598489">
    <property type="protein sequence ID" value="SCV99766.1"/>
    <property type="molecule type" value="Genomic_DNA"/>
</dbReference>
<evidence type="ECO:0000259" key="10">
    <source>
        <dbReference type="PROSITE" id="PS50862"/>
    </source>
</evidence>